<evidence type="ECO:0000313" key="2">
    <source>
        <dbReference type="EMBL" id="GLS83231.1"/>
    </source>
</evidence>
<dbReference type="InterPro" id="IPR006448">
    <property type="entry name" value="Phage_term_ssu_P27"/>
</dbReference>
<comment type="caution">
    <text evidence="2">The sequence shown here is derived from an EMBL/GenBank/DDBJ whole genome shotgun (WGS) entry which is preliminary data.</text>
</comment>
<evidence type="ECO:0000256" key="1">
    <source>
        <dbReference type="SAM" id="MobiDB-lite"/>
    </source>
</evidence>
<dbReference type="RefSeq" id="WP_095497209.1">
    <property type="nucleotide sequence ID" value="NZ_BSPO01000002.1"/>
</dbReference>
<feature type="region of interest" description="Disordered" evidence="1">
    <location>
        <begin position="1"/>
        <end position="32"/>
    </location>
</feature>
<evidence type="ECO:0008006" key="4">
    <source>
        <dbReference type="Google" id="ProtNLM"/>
    </source>
</evidence>
<sequence length="147" mass="15919">MSASVRASGGGRKSKQSLVGVGDQSIQRVNPPDQLRDENAVVIWKQQSKLMIARGTLAREDLPLLMAYCNNFSIMLEADSEIAQRGFYSETAQGGLKTHPAVNIRKEAIAQMKSLGSLLGLDPLSRGRVLGTSGPKEGQQGNEFDEF</sequence>
<name>A0AA37TXK5_9GAMM</name>
<dbReference type="Proteomes" id="UP001157439">
    <property type="component" value="Unassembled WGS sequence"/>
</dbReference>
<dbReference type="NCBIfam" id="TIGR01558">
    <property type="entry name" value="sm_term_P27"/>
    <property type="match status" value="1"/>
</dbReference>
<accession>A0AA37TXK5</accession>
<gene>
    <name evidence="2" type="ORF">GCM10007894_12080</name>
</gene>
<dbReference type="EMBL" id="BSPO01000002">
    <property type="protein sequence ID" value="GLS83231.1"/>
    <property type="molecule type" value="Genomic_DNA"/>
</dbReference>
<proteinExistence type="predicted"/>
<evidence type="ECO:0000313" key="3">
    <source>
        <dbReference type="Proteomes" id="UP001157439"/>
    </source>
</evidence>
<dbReference type="Pfam" id="PF05119">
    <property type="entry name" value="Terminase_4"/>
    <property type="match status" value="1"/>
</dbReference>
<reference evidence="2 3" key="1">
    <citation type="journal article" date="2014" name="Int. J. Syst. Evol. Microbiol.">
        <title>Complete genome sequence of Corynebacterium casei LMG S-19264T (=DSM 44701T), isolated from a smear-ripened cheese.</title>
        <authorList>
            <consortium name="US DOE Joint Genome Institute (JGI-PGF)"/>
            <person name="Walter F."/>
            <person name="Albersmeier A."/>
            <person name="Kalinowski J."/>
            <person name="Ruckert C."/>
        </authorList>
    </citation>
    <scope>NUCLEOTIDE SEQUENCE [LARGE SCALE GENOMIC DNA]</scope>
    <source>
        <strain evidence="2 3">NBRC 112785</strain>
    </source>
</reference>
<protein>
    <recommendedName>
        <fullName evidence="4">Phage terminase small subunit P27 family</fullName>
    </recommendedName>
</protein>
<keyword evidence="3" id="KW-1185">Reference proteome</keyword>
<organism evidence="2 3">
    <name type="scientific">Paraferrimonas haliotis</name>
    <dbReference type="NCBI Taxonomy" id="2013866"/>
    <lineage>
        <taxon>Bacteria</taxon>
        <taxon>Pseudomonadati</taxon>
        <taxon>Pseudomonadota</taxon>
        <taxon>Gammaproteobacteria</taxon>
        <taxon>Alteromonadales</taxon>
        <taxon>Ferrimonadaceae</taxon>
        <taxon>Paraferrimonas</taxon>
    </lineage>
</organism>
<dbReference type="AlphaFoldDB" id="A0AA37TXK5"/>